<dbReference type="Gene3D" id="1.10.150.50">
    <property type="entry name" value="Transcription Factor, Ets-1"/>
    <property type="match status" value="1"/>
</dbReference>
<dbReference type="PANTHER" id="PTHR10627:SF74">
    <property type="entry name" value="OS08G0526500 PROTEIN"/>
    <property type="match status" value="1"/>
</dbReference>
<reference evidence="4 5" key="1">
    <citation type="submission" date="2024-04" db="EMBL/GenBank/DDBJ databases">
        <title>The reference genome of an endangered Asteraceae, Deinandra increscens subsp. villosa, native to the Central Coast of California.</title>
        <authorList>
            <person name="Guilliams M."/>
            <person name="Hasenstab-Lehman K."/>
            <person name="Meyer R."/>
            <person name="Mcevoy S."/>
        </authorList>
    </citation>
    <scope>NUCLEOTIDE SEQUENCE [LARGE SCALE GENOMIC DNA]</scope>
    <source>
        <tissue evidence="4">Leaf</tissue>
    </source>
</reference>
<evidence type="ECO:0000259" key="3">
    <source>
        <dbReference type="SMART" id="SM00454"/>
    </source>
</evidence>
<dbReference type="EMBL" id="JBCNJP010000020">
    <property type="protein sequence ID" value="KAK9060271.1"/>
    <property type="molecule type" value="Genomic_DNA"/>
</dbReference>
<dbReference type="PANTHER" id="PTHR10627">
    <property type="entry name" value="SCP160"/>
    <property type="match status" value="1"/>
</dbReference>
<keyword evidence="5" id="KW-1185">Reference proteome</keyword>
<feature type="compositionally biased region" description="Basic and acidic residues" evidence="2">
    <location>
        <begin position="159"/>
        <end position="262"/>
    </location>
</feature>
<keyword evidence="1" id="KW-0677">Repeat</keyword>
<dbReference type="AlphaFoldDB" id="A0AAP0GSP8"/>
<comment type="caution">
    <text evidence="4">The sequence shown here is derived from an EMBL/GenBank/DDBJ whole genome shotgun (WGS) entry which is preliminary data.</text>
</comment>
<protein>
    <recommendedName>
        <fullName evidence="3">SAM domain-containing protein</fullName>
    </recommendedName>
</protein>
<evidence type="ECO:0000313" key="5">
    <source>
        <dbReference type="Proteomes" id="UP001408789"/>
    </source>
</evidence>
<accession>A0AAP0GSP8</accession>
<evidence type="ECO:0000256" key="2">
    <source>
        <dbReference type="SAM" id="MobiDB-lite"/>
    </source>
</evidence>
<gene>
    <name evidence="4" type="ORF">SSX86_020975</name>
</gene>
<feature type="region of interest" description="Disordered" evidence="2">
    <location>
        <begin position="111"/>
        <end position="397"/>
    </location>
</feature>
<dbReference type="InterPro" id="IPR013761">
    <property type="entry name" value="SAM/pointed_sf"/>
</dbReference>
<dbReference type="SMART" id="SM00454">
    <property type="entry name" value="SAM"/>
    <property type="match status" value="1"/>
</dbReference>
<organism evidence="4 5">
    <name type="scientific">Deinandra increscens subsp. villosa</name>
    <dbReference type="NCBI Taxonomy" id="3103831"/>
    <lineage>
        <taxon>Eukaryota</taxon>
        <taxon>Viridiplantae</taxon>
        <taxon>Streptophyta</taxon>
        <taxon>Embryophyta</taxon>
        <taxon>Tracheophyta</taxon>
        <taxon>Spermatophyta</taxon>
        <taxon>Magnoliopsida</taxon>
        <taxon>eudicotyledons</taxon>
        <taxon>Gunneridae</taxon>
        <taxon>Pentapetalae</taxon>
        <taxon>asterids</taxon>
        <taxon>campanulids</taxon>
        <taxon>Asterales</taxon>
        <taxon>Asteraceae</taxon>
        <taxon>Asteroideae</taxon>
        <taxon>Heliantheae alliance</taxon>
        <taxon>Madieae</taxon>
        <taxon>Madiinae</taxon>
        <taxon>Deinandra</taxon>
    </lineage>
</organism>
<feature type="compositionally biased region" description="Basic and acidic residues" evidence="2">
    <location>
        <begin position="269"/>
        <end position="285"/>
    </location>
</feature>
<dbReference type="Pfam" id="PF00536">
    <property type="entry name" value="SAM_1"/>
    <property type="match status" value="1"/>
</dbReference>
<feature type="compositionally biased region" description="Basic and acidic residues" evidence="2">
    <location>
        <begin position="129"/>
        <end position="153"/>
    </location>
</feature>
<sequence length="465" mass="52438">MAETSRRSQVTITLGRSGQVVKGAGAVFDGSESVPAVGSKRSVRDRLGDGGVDKLQFDSKRLRGDSGRWNLKTSNFLDDLHLSKDDLRFQIMNRTKSNSKQDMVDLRDILSRPARPSATNPVTPYSLHETIHGRQRVPEAKDSPRHVPERVCERQSMPDPRDDRPRGPVSRDDRSYASVSMDDRPRGPVSRDDRPHGSVFRDDRPRGPVSRDDRSRRSVSRDDRPYGSVSRDDRPRGPVSRDDRPRGLVSRDDRHRRPEPMDGRQCMPEPHDVRNWGPKLDDVKPRMTGQYTSLGTSEGPPRMGFSGNSYSPWTLDHIRRKSPDRGLNTSRGLSPQRRRAYEDSRPVAYGSRNDSENSRPVAPSSFLTKQPLPVRPTKSVRPMPLGAPTPPPGGNMQRSQYPVENLTVEGFLRSLGLEKYLILLKVEEVDMAALSQMGDQDLKELGIPMGPRKKILLARTRRQAR</sequence>
<proteinExistence type="predicted"/>
<evidence type="ECO:0000256" key="1">
    <source>
        <dbReference type="ARBA" id="ARBA00022737"/>
    </source>
</evidence>
<dbReference type="InterPro" id="IPR001660">
    <property type="entry name" value="SAM"/>
</dbReference>
<feature type="domain" description="SAM" evidence="3">
    <location>
        <begin position="400"/>
        <end position="465"/>
    </location>
</feature>
<dbReference type="Proteomes" id="UP001408789">
    <property type="component" value="Unassembled WGS sequence"/>
</dbReference>
<dbReference type="SUPFAM" id="SSF47769">
    <property type="entry name" value="SAM/Pointed domain"/>
    <property type="match status" value="1"/>
</dbReference>
<evidence type="ECO:0000313" key="4">
    <source>
        <dbReference type="EMBL" id="KAK9060271.1"/>
    </source>
</evidence>
<name>A0AAP0GSP8_9ASTR</name>